<organism evidence="11">
    <name type="scientific">Harpegnathos saltator</name>
    <name type="common">Jerdon's jumping ant</name>
    <dbReference type="NCBI Taxonomy" id="610380"/>
    <lineage>
        <taxon>Eukaryota</taxon>
        <taxon>Metazoa</taxon>
        <taxon>Ecdysozoa</taxon>
        <taxon>Arthropoda</taxon>
        <taxon>Hexapoda</taxon>
        <taxon>Insecta</taxon>
        <taxon>Pterygota</taxon>
        <taxon>Neoptera</taxon>
        <taxon>Endopterygota</taxon>
        <taxon>Hymenoptera</taxon>
        <taxon>Apocrita</taxon>
        <taxon>Aculeata</taxon>
        <taxon>Formicoidea</taxon>
        <taxon>Formicidae</taxon>
        <taxon>Ponerinae</taxon>
        <taxon>Ponerini</taxon>
        <taxon>Harpegnathos</taxon>
    </lineage>
</organism>
<keyword evidence="7" id="KW-0675">Receptor</keyword>
<dbReference type="GO" id="GO:0007165">
    <property type="term" value="P:signal transduction"/>
    <property type="evidence" value="ECO:0007669"/>
    <property type="project" value="UniProtKB-KW"/>
</dbReference>
<dbReference type="OrthoDB" id="7634903at2759"/>
<dbReference type="InterPro" id="IPR004117">
    <property type="entry name" value="7tm6_olfct_rcpt"/>
</dbReference>
<protein>
    <recommendedName>
        <fullName evidence="12">Odorant receptor 13a</fullName>
    </recommendedName>
</protein>
<accession>E2B410</accession>
<keyword evidence="8" id="KW-0807">Transducer</keyword>
<sequence>LKMIADDWLKIKTNKELNTMIKNAQNARAIIMFGYFLMVVGFTLLAILPCFGKSMRYITNITDPDKILPLQTYYLYDKNQSPYFEFTFAAQCLIILIAGASYSGVDNLLGLLIFHLCGQIENLKERLINIRHKTFNNGIAFIVKDHIRLIKF</sequence>
<name>E2B410_HARSA</name>
<evidence type="ECO:0000256" key="3">
    <source>
        <dbReference type="ARBA" id="ARBA00022692"/>
    </source>
</evidence>
<keyword evidence="11" id="KW-1185">Reference proteome</keyword>
<keyword evidence="3 9" id="KW-0812">Transmembrane</keyword>
<dbReference type="InParanoid" id="E2B410"/>
<dbReference type="Pfam" id="PF02949">
    <property type="entry name" value="7tm_6"/>
    <property type="match status" value="1"/>
</dbReference>
<evidence type="ECO:0000313" key="10">
    <source>
        <dbReference type="EMBL" id="EFN89570.1"/>
    </source>
</evidence>
<dbReference type="GO" id="GO:0016020">
    <property type="term" value="C:membrane"/>
    <property type="evidence" value="ECO:0007669"/>
    <property type="project" value="UniProtKB-SubCell"/>
</dbReference>
<reference evidence="10 11" key="1">
    <citation type="journal article" date="2010" name="Science">
        <title>Genomic comparison of the ants Camponotus floridanus and Harpegnathos saltator.</title>
        <authorList>
            <person name="Bonasio R."/>
            <person name="Zhang G."/>
            <person name="Ye C."/>
            <person name="Mutti N.S."/>
            <person name="Fang X."/>
            <person name="Qin N."/>
            <person name="Donahue G."/>
            <person name="Yang P."/>
            <person name="Li Q."/>
            <person name="Li C."/>
            <person name="Zhang P."/>
            <person name="Huang Z."/>
            <person name="Berger S.L."/>
            <person name="Reinberg D."/>
            <person name="Wang J."/>
            <person name="Liebig J."/>
        </authorList>
    </citation>
    <scope>NUCLEOTIDE SEQUENCE [LARGE SCALE GENOMIC DNA]</scope>
    <source>
        <strain evidence="10 11">R22 G/1</strain>
    </source>
</reference>
<gene>
    <name evidence="10" type="ORF">EAI_06451</name>
</gene>
<evidence type="ECO:0000256" key="6">
    <source>
        <dbReference type="ARBA" id="ARBA00023136"/>
    </source>
</evidence>
<evidence type="ECO:0000256" key="2">
    <source>
        <dbReference type="ARBA" id="ARBA00022606"/>
    </source>
</evidence>
<dbReference type="Proteomes" id="UP000008237">
    <property type="component" value="Unassembled WGS sequence"/>
</dbReference>
<dbReference type="GO" id="GO:0004984">
    <property type="term" value="F:olfactory receptor activity"/>
    <property type="evidence" value="ECO:0007669"/>
    <property type="project" value="InterPro"/>
</dbReference>
<dbReference type="EMBL" id="GL445450">
    <property type="protein sequence ID" value="EFN89570.1"/>
    <property type="molecule type" value="Genomic_DNA"/>
</dbReference>
<feature type="non-terminal residue" evidence="10">
    <location>
        <position position="152"/>
    </location>
</feature>
<evidence type="ECO:0000256" key="4">
    <source>
        <dbReference type="ARBA" id="ARBA00022725"/>
    </source>
</evidence>
<feature type="transmembrane region" description="Helical" evidence="9">
    <location>
        <begin position="29"/>
        <end position="51"/>
    </location>
</feature>
<proteinExistence type="predicted"/>
<evidence type="ECO:0008006" key="12">
    <source>
        <dbReference type="Google" id="ProtNLM"/>
    </source>
</evidence>
<evidence type="ECO:0000256" key="8">
    <source>
        <dbReference type="ARBA" id="ARBA00023224"/>
    </source>
</evidence>
<keyword evidence="4" id="KW-0552">Olfaction</keyword>
<evidence type="ECO:0000313" key="11">
    <source>
        <dbReference type="Proteomes" id="UP000008237"/>
    </source>
</evidence>
<evidence type="ECO:0000256" key="9">
    <source>
        <dbReference type="SAM" id="Phobius"/>
    </source>
</evidence>
<evidence type="ECO:0000256" key="1">
    <source>
        <dbReference type="ARBA" id="ARBA00004141"/>
    </source>
</evidence>
<dbReference type="GO" id="GO:0005549">
    <property type="term" value="F:odorant binding"/>
    <property type="evidence" value="ECO:0007669"/>
    <property type="project" value="InterPro"/>
</dbReference>
<dbReference type="AlphaFoldDB" id="E2B410"/>
<evidence type="ECO:0000256" key="5">
    <source>
        <dbReference type="ARBA" id="ARBA00022989"/>
    </source>
</evidence>
<comment type="subcellular location">
    <subcellularLocation>
        <location evidence="1">Membrane</location>
        <topology evidence="1">Multi-pass membrane protein</topology>
    </subcellularLocation>
</comment>
<feature type="non-terminal residue" evidence="10">
    <location>
        <position position="1"/>
    </location>
</feature>
<keyword evidence="6 9" id="KW-0472">Membrane</keyword>
<dbReference type="OMA" id="MIVEDWV"/>
<evidence type="ECO:0000256" key="7">
    <source>
        <dbReference type="ARBA" id="ARBA00023170"/>
    </source>
</evidence>
<keyword evidence="2" id="KW-0716">Sensory transduction</keyword>
<feature type="transmembrane region" description="Helical" evidence="9">
    <location>
        <begin position="83"/>
        <end position="102"/>
    </location>
</feature>
<keyword evidence="5 9" id="KW-1133">Transmembrane helix</keyword>